<protein>
    <submittedName>
        <fullName evidence="1">Uncharacterized protein</fullName>
    </submittedName>
</protein>
<evidence type="ECO:0000313" key="2">
    <source>
        <dbReference type="Proteomes" id="UP000011939"/>
    </source>
</evidence>
<accession>M5ISZ9</accession>
<comment type="caution">
    <text evidence="1">The sequence shown here is derived from an EMBL/GenBank/DDBJ whole genome shotgun (WGS) entry which is preliminary data.</text>
</comment>
<dbReference type="AlphaFoldDB" id="M5ISZ9"/>
<evidence type="ECO:0000313" key="1">
    <source>
        <dbReference type="EMBL" id="EKU12228.1"/>
    </source>
</evidence>
<organism evidence="1 2">
    <name type="scientific">Campylobacter showae CSUNSWCD</name>
    <dbReference type="NCBI Taxonomy" id="1244083"/>
    <lineage>
        <taxon>Bacteria</taxon>
        <taxon>Pseudomonadati</taxon>
        <taxon>Campylobacterota</taxon>
        <taxon>Epsilonproteobacteria</taxon>
        <taxon>Campylobacterales</taxon>
        <taxon>Campylobacteraceae</taxon>
        <taxon>Campylobacter</taxon>
    </lineage>
</organism>
<dbReference type="Proteomes" id="UP000011939">
    <property type="component" value="Unassembled WGS sequence"/>
</dbReference>
<dbReference type="RefSeq" id="WP_009492621.1">
    <property type="nucleotide sequence ID" value="NZ_AMZQ01000001.1"/>
</dbReference>
<sequence>MQLTFDIADELDLTNEIPSTLNAISALVLALPYFKKHAGINDATVMSASYFLAGAIDDVAQAVRDYADKKISEQREELTQRREQ</sequence>
<dbReference type="EMBL" id="AMZQ01000001">
    <property type="protein sequence ID" value="EKU12228.1"/>
    <property type="molecule type" value="Genomic_DNA"/>
</dbReference>
<gene>
    <name evidence="1" type="ORF">CSUNSWCD_168</name>
</gene>
<dbReference type="PATRIC" id="fig|1244083.3.peg.172"/>
<reference evidence="1 2" key="1">
    <citation type="journal article" date="2013" name="Genome Announc.">
        <title>Genome Sequence of Campylobacter showae UNSWCD, Isolated from a Patient with Crohn's Disease.</title>
        <authorList>
            <person name="Tay A.P."/>
            <person name="Kaakoush N.O."/>
            <person name="Deshpande N.P."/>
            <person name="Chen Z."/>
            <person name="Mitchell H."/>
            <person name="Wilkins M.R."/>
        </authorList>
    </citation>
    <scope>NUCLEOTIDE SEQUENCE [LARGE SCALE GENOMIC DNA]</scope>
    <source>
        <strain evidence="1 2">CSUNSWCD</strain>
    </source>
</reference>
<dbReference type="STRING" id="1244083.CSUNSWCD_168"/>
<name>M5ISZ9_9BACT</name>
<proteinExistence type="predicted"/>